<proteinExistence type="inferred from homology"/>
<dbReference type="PANTHER" id="PTHR34182:SF1">
    <property type="entry name" value="PROTEIN-EXPORT MEMBRANE PROTEIN SECG"/>
    <property type="match status" value="1"/>
</dbReference>
<dbReference type="AlphaFoldDB" id="A0AAU8PLS2"/>
<dbReference type="RefSeq" id="WP_014342465.1">
    <property type="nucleotide sequence ID" value="NC_016843.1"/>
</dbReference>
<evidence type="ECO:0000256" key="9">
    <source>
        <dbReference type="ARBA" id="ARBA00023136"/>
    </source>
</evidence>
<gene>
    <name evidence="12" type="ordered locus">TPEGAU_0536</name>
</gene>
<evidence type="ECO:0000256" key="1">
    <source>
        <dbReference type="ARBA" id="ARBA00004651"/>
    </source>
</evidence>
<dbReference type="Proteomes" id="UP000008192">
    <property type="component" value="Chromosome"/>
</dbReference>
<keyword evidence="6 10" id="KW-0653">Protein transport</keyword>
<dbReference type="GeneID" id="93876305"/>
<dbReference type="GO" id="GO:0009306">
    <property type="term" value="P:protein secretion"/>
    <property type="evidence" value="ECO:0007669"/>
    <property type="project" value="UniProtKB-UniRule"/>
</dbReference>
<keyword evidence="7 10" id="KW-1133">Transmembrane helix</keyword>
<feature type="compositionally biased region" description="Low complexity" evidence="11">
    <location>
        <begin position="117"/>
        <end position="130"/>
    </location>
</feature>
<dbReference type="GO" id="GO:0043952">
    <property type="term" value="P:protein transport by the Sec complex"/>
    <property type="evidence" value="ECO:0007669"/>
    <property type="project" value="TreeGrafter"/>
</dbReference>
<evidence type="ECO:0000256" key="3">
    <source>
        <dbReference type="ARBA" id="ARBA00022448"/>
    </source>
</evidence>
<dbReference type="GO" id="GO:0005886">
    <property type="term" value="C:plasma membrane"/>
    <property type="evidence" value="ECO:0007669"/>
    <property type="project" value="UniProtKB-SubCell"/>
</dbReference>
<keyword evidence="5 10" id="KW-0812">Transmembrane</keyword>
<evidence type="ECO:0000256" key="7">
    <source>
        <dbReference type="ARBA" id="ARBA00022989"/>
    </source>
</evidence>
<comment type="similarity">
    <text evidence="2 10">Belongs to the SecG family.</text>
</comment>
<evidence type="ECO:0000256" key="8">
    <source>
        <dbReference type="ARBA" id="ARBA00023010"/>
    </source>
</evidence>
<dbReference type="GO" id="GO:0065002">
    <property type="term" value="P:intracellular protein transmembrane transport"/>
    <property type="evidence" value="ECO:0007669"/>
    <property type="project" value="TreeGrafter"/>
</dbReference>
<keyword evidence="8 10" id="KW-0811">Translocation</keyword>
<dbReference type="InterPro" id="IPR004692">
    <property type="entry name" value="SecG"/>
</dbReference>
<evidence type="ECO:0000313" key="12">
    <source>
        <dbReference type="EMBL" id="AEZ59794.1"/>
    </source>
</evidence>
<protein>
    <recommendedName>
        <fullName evidence="10">Protein-export membrane protein SecG</fullName>
    </recommendedName>
</protein>
<evidence type="ECO:0000256" key="2">
    <source>
        <dbReference type="ARBA" id="ARBA00008445"/>
    </source>
</evidence>
<keyword evidence="3 10" id="KW-0813">Transport</keyword>
<keyword evidence="4 10" id="KW-1003">Cell membrane</keyword>
<evidence type="ECO:0000256" key="5">
    <source>
        <dbReference type="ARBA" id="ARBA00022692"/>
    </source>
</evidence>
<comment type="subcellular location">
    <subcellularLocation>
        <location evidence="1 10">Cell membrane</location>
        <topology evidence="1 10">Multi-pass membrane protein</topology>
    </subcellularLocation>
</comment>
<comment type="function">
    <text evidence="10">Involved in protein export. Participates in an early event of protein translocation.</text>
</comment>
<evidence type="ECO:0000256" key="10">
    <source>
        <dbReference type="RuleBase" id="RU365087"/>
    </source>
</evidence>
<dbReference type="KEGG" id="tpg:TPEGAU_0536"/>
<dbReference type="Pfam" id="PF03840">
    <property type="entry name" value="SecG"/>
    <property type="match status" value="1"/>
</dbReference>
<reference evidence="13" key="1">
    <citation type="journal article" date="2012" name="PLoS Negl. Trop. Dis.">
        <title>Whole genome sequences of three Treponema pallidum ssp. pertenue strains: yaws and syphilis treponemes differ in less than 0.2% of the genome sequence.</title>
        <authorList>
            <person name="Cejkova D."/>
            <person name="Zobanikova M."/>
            <person name="Chen L."/>
            <person name="Pospisilova P."/>
            <person name="Strouhal M."/>
            <person name="Qin X."/>
            <person name="Mikalova L."/>
            <person name="Norris S.J."/>
            <person name="Muzny D.M."/>
            <person name="Gibbs R.A."/>
            <person name="Fulton L.L."/>
            <person name="Sodergren E."/>
            <person name="Weinstock G.M."/>
            <person name="Smajs D."/>
        </authorList>
    </citation>
    <scope>NUCLEOTIDE SEQUENCE [LARGE SCALE GENOMIC DNA]</scope>
    <source>
        <strain evidence="13">Gauthier</strain>
    </source>
</reference>
<organism evidence="12 13">
    <name type="scientific">Treponema pallidum subsp. pertenue (strain Gauthier)</name>
    <dbReference type="NCBI Taxonomy" id="491080"/>
    <lineage>
        <taxon>Bacteria</taxon>
        <taxon>Pseudomonadati</taxon>
        <taxon>Spirochaetota</taxon>
        <taxon>Spirochaetia</taxon>
        <taxon>Spirochaetales</taxon>
        <taxon>Treponemataceae</taxon>
        <taxon>Treponema</taxon>
    </lineage>
</organism>
<sequence>MAVLSVMILSLLVVVCLLVVTLVLLQTEEGDGLGGMFSGGSRSAFGSRSASVLTKTSYVMVGLFFGLTFFLALLNRAPDDTGLQKAAQQKQAETAVEWWKHPPKEGAGAPTSPESTGPAAGNSSGSGVAVPPSPEVRE</sequence>
<accession>A0AAU8PLS2</accession>
<comment type="caution">
    <text evidence="10">Lacks conserved residue(s) required for the propagation of feature annotation.</text>
</comment>
<name>A0AAU8PLS2_TREPG</name>
<feature type="transmembrane region" description="Helical" evidence="10">
    <location>
        <begin position="57"/>
        <end position="75"/>
    </location>
</feature>
<evidence type="ECO:0000256" key="4">
    <source>
        <dbReference type="ARBA" id="ARBA00022475"/>
    </source>
</evidence>
<keyword evidence="9 10" id="KW-0472">Membrane</keyword>
<dbReference type="PANTHER" id="PTHR34182">
    <property type="entry name" value="PROTEIN-EXPORT MEMBRANE PROTEIN SECG"/>
    <property type="match status" value="1"/>
</dbReference>
<evidence type="ECO:0000313" key="13">
    <source>
        <dbReference type="Proteomes" id="UP000008192"/>
    </source>
</evidence>
<feature type="region of interest" description="Disordered" evidence="11">
    <location>
        <begin position="82"/>
        <end position="138"/>
    </location>
</feature>
<evidence type="ECO:0000256" key="11">
    <source>
        <dbReference type="SAM" id="MobiDB-lite"/>
    </source>
</evidence>
<dbReference type="GO" id="GO:0015450">
    <property type="term" value="F:protein-transporting ATPase activity"/>
    <property type="evidence" value="ECO:0007669"/>
    <property type="project" value="UniProtKB-UniRule"/>
</dbReference>
<dbReference type="NCBIfam" id="TIGR00810">
    <property type="entry name" value="secG"/>
    <property type="match status" value="1"/>
</dbReference>
<dbReference type="EMBL" id="CP002376">
    <property type="protein sequence ID" value="AEZ59794.1"/>
    <property type="molecule type" value="Genomic_DNA"/>
</dbReference>
<evidence type="ECO:0000256" key="6">
    <source>
        <dbReference type="ARBA" id="ARBA00022927"/>
    </source>
</evidence>